<dbReference type="EMBL" id="JAMZEB010000002">
    <property type="protein sequence ID" value="MCP2359776.1"/>
    <property type="molecule type" value="Genomic_DNA"/>
</dbReference>
<feature type="transmembrane region" description="Helical" evidence="1">
    <location>
        <begin position="40"/>
        <end position="59"/>
    </location>
</feature>
<sequence length="127" mass="13897">MKTRFEIAVAKVEPYQKYFVLGVFVAFFGGLVVFGGVWALVIATVCMFVGILLGLIVGAEMMRRDIETEMIGLRAQYEAASELAYKLNEELSGQVQRAESAERDLLATAAEKTALRAKLDAREGGTT</sequence>
<reference evidence="2" key="1">
    <citation type="submission" date="2022-06" db="EMBL/GenBank/DDBJ databases">
        <title>Sequencing the genomes of 1000 actinobacteria strains.</title>
        <authorList>
            <person name="Klenk H.-P."/>
        </authorList>
    </citation>
    <scope>NUCLEOTIDE SEQUENCE</scope>
    <source>
        <strain evidence="2">DSM 46694</strain>
    </source>
</reference>
<gene>
    <name evidence="2" type="ORF">HD597_006796</name>
</gene>
<name>A0A9X2GQD8_9ACTN</name>
<dbReference type="Proteomes" id="UP001139648">
    <property type="component" value="Unassembled WGS sequence"/>
</dbReference>
<proteinExistence type="predicted"/>
<protein>
    <submittedName>
        <fullName evidence="2">Low affinity Fe/Cu permease</fullName>
    </submittedName>
</protein>
<dbReference type="RefSeq" id="WP_253747193.1">
    <property type="nucleotide sequence ID" value="NZ_BAABKA010000035.1"/>
</dbReference>
<keyword evidence="1" id="KW-0472">Membrane</keyword>
<keyword evidence="1" id="KW-0812">Transmembrane</keyword>
<dbReference type="AlphaFoldDB" id="A0A9X2GQD8"/>
<evidence type="ECO:0000256" key="1">
    <source>
        <dbReference type="SAM" id="Phobius"/>
    </source>
</evidence>
<accession>A0A9X2GQD8</accession>
<keyword evidence="3" id="KW-1185">Reference proteome</keyword>
<evidence type="ECO:0000313" key="2">
    <source>
        <dbReference type="EMBL" id="MCP2359776.1"/>
    </source>
</evidence>
<evidence type="ECO:0000313" key="3">
    <source>
        <dbReference type="Proteomes" id="UP001139648"/>
    </source>
</evidence>
<comment type="caution">
    <text evidence="2">The sequence shown here is derived from an EMBL/GenBank/DDBJ whole genome shotgun (WGS) entry which is preliminary data.</text>
</comment>
<organism evidence="2 3">
    <name type="scientific">Nonomuraea thailandensis</name>
    <dbReference type="NCBI Taxonomy" id="1188745"/>
    <lineage>
        <taxon>Bacteria</taxon>
        <taxon>Bacillati</taxon>
        <taxon>Actinomycetota</taxon>
        <taxon>Actinomycetes</taxon>
        <taxon>Streptosporangiales</taxon>
        <taxon>Streptosporangiaceae</taxon>
        <taxon>Nonomuraea</taxon>
    </lineage>
</organism>
<feature type="transmembrane region" description="Helical" evidence="1">
    <location>
        <begin position="18"/>
        <end position="34"/>
    </location>
</feature>
<keyword evidence="1" id="KW-1133">Transmembrane helix</keyword>